<proteinExistence type="predicted"/>
<dbReference type="Proteomes" id="UP000015688">
    <property type="component" value="Unassembled WGS sequence"/>
</dbReference>
<evidence type="ECO:0000313" key="1">
    <source>
        <dbReference type="EMBL" id="EQK42656.1"/>
    </source>
</evidence>
<comment type="caution">
    <text evidence="1">The sequence shown here is derived from an EMBL/GenBank/DDBJ whole genome shotgun (WGS) entry which is preliminary data.</text>
</comment>
<dbReference type="EMBL" id="AVNC01000015">
    <property type="protein sequence ID" value="EQK42656.1"/>
    <property type="molecule type" value="Genomic_DNA"/>
</dbReference>
<evidence type="ECO:0000313" key="2">
    <source>
        <dbReference type="Proteomes" id="UP000015688"/>
    </source>
</evidence>
<dbReference type="RefSeq" id="WP_021432776.1">
    <property type="nucleotide sequence ID" value="NZ_AVNC01000015.1"/>
</dbReference>
<organism evidence="1 2">
    <name type="scientific">Paraclostridium bifermentans ATCC 638 = DSM 14991</name>
    <dbReference type="NCBI Taxonomy" id="1233171"/>
    <lineage>
        <taxon>Bacteria</taxon>
        <taxon>Bacillati</taxon>
        <taxon>Bacillota</taxon>
        <taxon>Clostridia</taxon>
        <taxon>Peptostreptococcales</taxon>
        <taxon>Peptostreptococcaceae</taxon>
        <taxon>Paraclostridium</taxon>
    </lineage>
</organism>
<gene>
    <name evidence="1" type="ORF">C672_1600</name>
</gene>
<accession>T4VPJ0</accession>
<name>T4VPJ0_PARBF</name>
<dbReference type="PATRIC" id="fig|1233171.3.peg.1492"/>
<protein>
    <submittedName>
        <fullName evidence="1">Uncharacterized protein</fullName>
    </submittedName>
</protein>
<dbReference type="AlphaFoldDB" id="T4VPJ0"/>
<sequence length="41" mass="4902">MKVMIEILNFSCFDKHISFVTDGSKIRNKELKRYFDVYATI</sequence>
<reference evidence="1 2" key="1">
    <citation type="submission" date="2013-06" db="EMBL/GenBank/DDBJ databases">
        <authorList>
            <person name="Walk S."/>
            <person name="Aronoff D."/>
            <person name="Young V.Y."/>
            <person name="Marsh J."/>
            <person name="Harrison L."/>
            <person name="Daugherty S.C."/>
            <person name="Shefchek K.A."/>
            <person name="Hine E.E."/>
            <person name="Tallon L.J."/>
            <person name="Sadzewicz L.K."/>
            <person name="Rasko D.A."/>
        </authorList>
    </citation>
    <scope>NUCLEOTIDE SEQUENCE [LARGE SCALE GENOMIC DNA]</scope>
    <source>
        <strain evidence="1 2">ATCC 638</strain>
    </source>
</reference>